<evidence type="ECO:0000259" key="3">
    <source>
        <dbReference type="SMART" id="SM00829"/>
    </source>
</evidence>
<evidence type="ECO:0000313" key="4">
    <source>
        <dbReference type="EMBL" id="MDV6310699.1"/>
    </source>
</evidence>
<dbReference type="InterPro" id="IPR011032">
    <property type="entry name" value="GroES-like_sf"/>
</dbReference>
<dbReference type="PANTHER" id="PTHR48106">
    <property type="entry name" value="QUINONE OXIDOREDUCTASE PIG3-RELATED"/>
    <property type="match status" value="1"/>
</dbReference>
<dbReference type="InterPro" id="IPR020843">
    <property type="entry name" value="ER"/>
</dbReference>
<dbReference type="EMBL" id="JAWLKH010000001">
    <property type="protein sequence ID" value="MDV6310699.1"/>
    <property type="molecule type" value="Genomic_DNA"/>
</dbReference>
<dbReference type="GO" id="GO:0035925">
    <property type="term" value="F:mRNA 3'-UTR AU-rich region binding"/>
    <property type="evidence" value="ECO:0007669"/>
    <property type="project" value="TreeGrafter"/>
</dbReference>
<protein>
    <submittedName>
        <fullName evidence="4">Quinone oxidoreductase</fullName>
    </submittedName>
</protein>
<dbReference type="Gene3D" id="3.40.50.720">
    <property type="entry name" value="NAD(P)-binding Rossmann-like Domain"/>
    <property type="match status" value="1"/>
</dbReference>
<dbReference type="Proteomes" id="UP001185922">
    <property type="component" value="Unassembled WGS sequence"/>
</dbReference>
<gene>
    <name evidence="4" type="ORF">R3Q15_02085</name>
</gene>
<evidence type="ECO:0000256" key="2">
    <source>
        <dbReference type="ARBA" id="ARBA00023002"/>
    </source>
</evidence>
<dbReference type="Pfam" id="PF08240">
    <property type="entry name" value="ADH_N"/>
    <property type="match status" value="1"/>
</dbReference>
<dbReference type="InterPro" id="IPR036291">
    <property type="entry name" value="NAD(P)-bd_dom_sf"/>
</dbReference>
<dbReference type="PANTHER" id="PTHR48106:SF13">
    <property type="entry name" value="QUINONE OXIDOREDUCTASE-RELATED"/>
    <property type="match status" value="1"/>
</dbReference>
<dbReference type="Gene3D" id="3.90.180.10">
    <property type="entry name" value="Medium-chain alcohol dehydrogenases, catalytic domain"/>
    <property type="match status" value="1"/>
</dbReference>
<accession>A0AAE4U066</accession>
<dbReference type="SMART" id="SM00829">
    <property type="entry name" value="PKS_ER"/>
    <property type="match status" value="1"/>
</dbReference>
<proteinExistence type="predicted"/>
<dbReference type="SUPFAM" id="SSF50129">
    <property type="entry name" value="GroES-like"/>
    <property type="match status" value="1"/>
</dbReference>
<evidence type="ECO:0000313" key="5">
    <source>
        <dbReference type="Proteomes" id="UP001185922"/>
    </source>
</evidence>
<dbReference type="GO" id="GO:0005829">
    <property type="term" value="C:cytosol"/>
    <property type="evidence" value="ECO:0007669"/>
    <property type="project" value="TreeGrafter"/>
</dbReference>
<dbReference type="InterPro" id="IPR013154">
    <property type="entry name" value="ADH-like_N"/>
</dbReference>
<feature type="domain" description="Enoyl reductase (ER)" evidence="3">
    <location>
        <begin position="10"/>
        <end position="319"/>
    </location>
</feature>
<comment type="caution">
    <text evidence="4">The sequence shown here is derived from an EMBL/GenBank/DDBJ whole genome shotgun (WGS) entry which is preliminary data.</text>
</comment>
<dbReference type="RefSeq" id="WP_317510174.1">
    <property type="nucleotide sequence ID" value="NZ_JAWLKH010000001.1"/>
</dbReference>
<dbReference type="GO" id="GO:0070402">
    <property type="term" value="F:NADPH binding"/>
    <property type="evidence" value="ECO:0007669"/>
    <property type="project" value="TreeGrafter"/>
</dbReference>
<dbReference type="SUPFAM" id="SSF51735">
    <property type="entry name" value="NAD(P)-binding Rossmann-fold domains"/>
    <property type="match status" value="1"/>
</dbReference>
<keyword evidence="1" id="KW-0521">NADP</keyword>
<organism evidence="4 5">
    <name type="scientific">Gordonia amicalis</name>
    <dbReference type="NCBI Taxonomy" id="89053"/>
    <lineage>
        <taxon>Bacteria</taxon>
        <taxon>Bacillati</taxon>
        <taxon>Actinomycetota</taxon>
        <taxon>Actinomycetes</taxon>
        <taxon>Mycobacteriales</taxon>
        <taxon>Gordoniaceae</taxon>
        <taxon>Gordonia</taxon>
    </lineage>
</organism>
<keyword evidence="2" id="KW-0560">Oxidoreductase</keyword>
<dbReference type="Pfam" id="PF00107">
    <property type="entry name" value="ADH_zinc_N"/>
    <property type="match status" value="1"/>
</dbReference>
<name>A0AAE4U066_9ACTN</name>
<dbReference type="InterPro" id="IPR047618">
    <property type="entry name" value="QOR-like"/>
</dbReference>
<dbReference type="AlphaFoldDB" id="A0AAE4U066"/>
<sequence length="324" mass="33906">MRAIQVTRHGGPDVLAFGTVDDPIPAADEVIVRTSAVGVNYIDTYLRRGLYPSNPPYIPGTEGAGEIVSVGPEVTGFEVGQRVAWCAAPGSYAELVAVPAAQAVVVPHGVDDAIAGSSLLRGLTAHYLLDGSAHPHPEDTVLIHAGAGGVGLILTQMAKRHGLRVITTVSSDEKADLSRQAGADHVLRYGDDLAARVRELTNGLGVPVVYDGVGADTFEQSLAATAVRGIIVLFGASSGPVPPFDLQRLNPAGSLAVTRPTLAHFTATPEELNWRAGEYFEAILDGDVDVRVGQRYRLADAAQAHADLEARKTTGTTVLLPSDS</sequence>
<dbReference type="InterPro" id="IPR013149">
    <property type="entry name" value="ADH-like_C"/>
</dbReference>
<evidence type="ECO:0000256" key="1">
    <source>
        <dbReference type="ARBA" id="ARBA00022857"/>
    </source>
</evidence>
<dbReference type="FunFam" id="3.40.50.720:FF:000053">
    <property type="entry name" value="Quinone oxidoreductase 1"/>
    <property type="match status" value="1"/>
</dbReference>
<dbReference type="CDD" id="cd05286">
    <property type="entry name" value="QOR2"/>
    <property type="match status" value="1"/>
</dbReference>
<reference evidence="4" key="1">
    <citation type="submission" date="2023-10" db="EMBL/GenBank/DDBJ databases">
        <title>Development of a sustainable strategy for remediation of hydrocarbon-contaminated territories based on the waste exchange concept.</title>
        <authorList>
            <person name="Krivoruchko A."/>
        </authorList>
    </citation>
    <scope>NUCLEOTIDE SEQUENCE</scope>
    <source>
        <strain evidence="4">IEGM 1279</strain>
    </source>
</reference>
<dbReference type="GO" id="GO:0003960">
    <property type="term" value="F:quinone reductase (NADPH) activity"/>
    <property type="evidence" value="ECO:0007669"/>
    <property type="project" value="InterPro"/>
</dbReference>